<dbReference type="CDD" id="cd00082">
    <property type="entry name" value="HisKA"/>
    <property type="match status" value="1"/>
</dbReference>
<evidence type="ECO:0000256" key="6">
    <source>
        <dbReference type="ARBA" id="ARBA00023012"/>
    </source>
</evidence>
<feature type="domain" description="Histidine kinase" evidence="9">
    <location>
        <begin position="641"/>
        <end position="858"/>
    </location>
</feature>
<evidence type="ECO:0000256" key="8">
    <source>
        <dbReference type="SAM" id="MobiDB-lite"/>
    </source>
</evidence>
<keyword evidence="11" id="KW-1185">Reference proteome</keyword>
<feature type="compositionally biased region" description="Basic and acidic residues" evidence="8">
    <location>
        <begin position="9"/>
        <end position="30"/>
    </location>
</feature>
<sequence length="868" mass="96009">MSVKKSGPIHRDKAGVIDTRASDPGKDTRAKSTFVGERLRSRSERGLMRRLWTACMGGTILTALFAPTLAQTKSSLPPAEKLFTSVEMVGYALVLGILSAAMLSAGWLIRQRGRLEAEGAEMRSALSDANQRISRYQALIADKNRRIVIWDGQNGKPEFLGQLPAETGAPQTDSEFLAFGRWLKPASASELEKAIEALRHSAESFDVIAETHRGEVIEVQGRLSGGRAFARFVALNNLRAELAELKIERNRLRNSIATFESLLDAIEQPVWRRDAEGHLTWVNHAYSEAVEAGSPDQAVREGREILNTLTREKIKAAATPESPFHDVVSTAVRGKRTFFDVVDIREPSGSCGMAVDVSGEEALREELARTLKSHAETLEHLEAPVAIFDRDRRLQFFNQPFQKLWDLEPLFLESRPDHGELLDRLRSARKLPEQLSWKAWKENTLSVYRSLETQTDLWHLPNGQTLRIIASAHPQGGATWVFENVTAQFELESRYNTLLRVRGETIDHLSEGVAVFGPDGRIELSNPAFRALWGITEADSKQGTHIKAIEAACAPSYDGADGWKAFAKMITSFEDERPSSQGTLELYSRLVLDYAVTPLPNAQTMLTFVNKTDSVLAERALKEKNEALRKADELKNDFVQHVSYELRSPLTNIIGFTDLLKTPAIGPLNERQSEYIDHISTSSSVLLTIVNDILDLATVDAGIMRLDYADIDLTDLLDDVSMQMTDRLQESNVSLEIAAAAHLGHIVADQQRLKQILIKILTNAVNFAPEGSTIELKCWREDSDFVFTVHDNGCGMSKDMLATVFNRFSTNGKSGKRSGAGLGLSIVESFVNLHNGTVSIDSEPGRGTTVSCRIPSAIVEPQAIAAAE</sequence>
<dbReference type="InterPro" id="IPR003594">
    <property type="entry name" value="HATPase_dom"/>
</dbReference>
<dbReference type="Gene3D" id="1.10.287.130">
    <property type="match status" value="1"/>
</dbReference>
<dbReference type="FunFam" id="3.30.565.10:FF:000006">
    <property type="entry name" value="Sensor histidine kinase WalK"/>
    <property type="match status" value="1"/>
</dbReference>
<keyword evidence="6" id="KW-0902">Two-component regulatory system</keyword>
<dbReference type="InterPro" id="IPR036890">
    <property type="entry name" value="HATPase_C_sf"/>
</dbReference>
<dbReference type="SUPFAM" id="SSF55785">
    <property type="entry name" value="PYP-like sensor domain (PAS domain)"/>
    <property type="match status" value="2"/>
</dbReference>
<dbReference type="InterPro" id="IPR036097">
    <property type="entry name" value="HisK_dim/P_sf"/>
</dbReference>
<evidence type="ECO:0000256" key="4">
    <source>
        <dbReference type="ARBA" id="ARBA00022679"/>
    </source>
</evidence>
<dbReference type="Proteomes" id="UP000254764">
    <property type="component" value="Unassembled WGS sequence"/>
</dbReference>
<protein>
    <recommendedName>
        <fullName evidence="2">histidine kinase</fullName>
        <ecNumber evidence="2">2.7.13.3</ecNumber>
    </recommendedName>
</protein>
<dbReference type="InterPro" id="IPR004358">
    <property type="entry name" value="Sig_transdc_His_kin-like_C"/>
</dbReference>
<gene>
    <name evidence="10" type="ORF">RHIZ70_4496</name>
</gene>
<dbReference type="EMBL" id="UEYP01000009">
    <property type="protein sequence ID" value="SSC68788.1"/>
    <property type="molecule type" value="Genomic_DNA"/>
</dbReference>
<reference evidence="11" key="1">
    <citation type="submission" date="2018-07" db="EMBL/GenBank/DDBJ databases">
        <authorList>
            <person name="Peiro R."/>
            <person name="Begona"/>
            <person name="Cbmso G."/>
            <person name="Lopez M."/>
            <person name="Gonzalez S."/>
        </authorList>
    </citation>
    <scope>NUCLEOTIDE SEQUENCE [LARGE SCALE GENOMIC DNA]</scope>
</reference>
<evidence type="ECO:0000256" key="5">
    <source>
        <dbReference type="ARBA" id="ARBA00022777"/>
    </source>
</evidence>
<dbReference type="Pfam" id="PF02518">
    <property type="entry name" value="HATPase_c"/>
    <property type="match status" value="1"/>
</dbReference>
<dbReference type="SUPFAM" id="SSF55874">
    <property type="entry name" value="ATPase domain of HSP90 chaperone/DNA topoisomerase II/histidine kinase"/>
    <property type="match status" value="1"/>
</dbReference>
<evidence type="ECO:0000256" key="1">
    <source>
        <dbReference type="ARBA" id="ARBA00000085"/>
    </source>
</evidence>
<dbReference type="Pfam" id="PF12860">
    <property type="entry name" value="PAS_7"/>
    <property type="match status" value="1"/>
</dbReference>
<dbReference type="InterPro" id="IPR000014">
    <property type="entry name" value="PAS"/>
</dbReference>
<keyword evidence="4" id="KW-0808">Transferase</keyword>
<accession>A0A376ALU7</accession>
<feature type="coiled-coil region" evidence="7">
    <location>
        <begin position="235"/>
        <end position="262"/>
    </location>
</feature>
<comment type="catalytic activity">
    <reaction evidence="1">
        <text>ATP + protein L-histidine = ADP + protein N-phospho-L-histidine.</text>
        <dbReference type="EC" id="2.7.13.3"/>
    </reaction>
</comment>
<dbReference type="SUPFAM" id="SSF47384">
    <property type="entry name" value="Homodimeric domain of signal transducing histidine kinase"/>
    <property type="match status" value="1"/>
</dbReference>
<proteinExistence type="predicted"/>
<dbReference type="Gene3D" id="3.30.450.20">
    <property type="entry name" value="PAS domain"/>
    <property type="match status" value="1"/>
</dbReference>
<dbReference type="InterPro" id="IPR005467">
    <property type="entry name" value="His_kinase_dom"/>
</dbReference>
<dbReference type="Gene3D" id="3.30.565.10">
    <property type="entry name" value="Histidine kinase-like ATPase, C-terminal domain"/>
    <property type="match status" value="1"/>
</dbReference>
<dbReference type="EC" id="2.7.13.3" evidence="2"/>
<evidence type="ECO:0000256" key="2">
    <source>
        <dbReference type="ARBA" id="ARBA00012438"/>
    </source>
</evidence>
<dbReference type="PANTHER" id="PTHR43711:SF26">
    <property type="entry name" value="SENSOR HISTIDINE KINASE RCSC"/>
    <property type="match status" value="1"/>
</dbReference>
<dbReference type="AlphaFoldDB" id="A0A376ALU7"/>
<dbReference type="GO" id="GO:0000155">
    <property type="term" value="F:phosphorelay sensor kinase activity"/>
    <property type="evidence" value="ECO:0007669"/>
    <property type="project" value="InterPro"/>
</dbReference>
<dbReference type="PANTHER" id="PTHR43711">
    <property type="entry name" value="TWO-COMPONENT HISTIDINE KINASE"/>
    <property type="match status" value="1"/>
</dbReference>
<organism evidence="10 11">
    <name type="scientific">Ciceribacter selenitireducens ATCC BAA-1503</name>
    <dbReference type="NCBI Taxonomy" id="1336235"/>
    <lineage>
        <taxon>Bacteria</taxon>
        <taxon>Pseudomonadati</taxon>
        <taxon>Pseudomonadota</taxon>
        <taxon>Alphaproteobacteria</taxon>
        <taxon>Hyphomicrobiales</taxon>
        <taxon>Rhizobiaceae</taxon>
        <taxon>Ciceribacter</taxon>
    </lineage>
</organism>
<evidence type="ECO:0000259" key="9">
    <source>
        <dbReference type="PROSITE" id="PS50109"/>
    </source>
</evidence>
<evidence type="ECO:0000313" key="10">
    <source>
        <dbReference type="EMBL" id="SSC68788.1"/>
    </source>
</evidence>
<dbReference type="SMART" id="SM00091">
    <property type="entry name" value="PAS"/>
    <property type="match status" value="3"/>
</dbReference>
<evidence type="ECO:0000256" key="3">
    <source>
        <dbReference type="ARBA" id="ARBA00022553"/>
    </source>
</evidence>
<dbReference type="STRING" id="1336235.GCA_000518785_03749"/>
<keyword evidence="3" id="KW-0597">Phosphoprotein</keyword>
<dbReference type="CDD" id="cd00075">
    <property type="entry name" value="HATPase"/>
    <property type="match status" value="1"/>
</dbReference>
<dbReference type="Pfam" id="PF00512">
    <property type="entry name" value="HisKA"/>
    <property type="match status" value="1"/>
</dbReference>
<name>A0A376ALU7_9HYPH</name>
<evidence type="ECO:0000256" key="7">
    <source>
        <dbReference type="SAM" id="Coils"/>
    </source>
</evidence>
<dbReference type="InterPro" id="IPR035965">
    <property type="entry name" value="PAS-like_dom_sf"/>
</dbReference>
<keyword evidence="5" id="KW-0418">Kinase</keyword>
<keyword evidence="7" id="KW-0175">Coiled coil</keyword>
<dbReference type="PRINTS" id="PR00344">
    <property type="entry name" value="BCTRLSENSOR"/>
</dbReference>
<dbReference type="InterPro" id="IPR050736">
    <property type="entry name" value="Sensor_HK_Regulatory"/>
</dbReference>
<dbReference type="InterPro" id="IPR003661">
    <property type="entry name" value="HisK_dim/P_dom"/>
</dbReference>
<evidence type="ECO:0000313" key="11">
    <source>
        <dbReference type="Proteomes" id="UP000254764"/>
    </source>
</evidence>
<dbReference type="SMART" id="SM00387">
    <property type="entry name" value="HATPase_c"/>
    <property type="match status" value="1"/>
</dbReference>
<feature type="region of interest" description="Disordered" evidence="8">
    <location>
        <begin position="1"/>
        <end position="31"/>
    </location>
</feature>
<dbReference type="SMART" id="SM00388">
    <property type="entry name" value="HisKA"/>
    <property type="match status" value="1"/>
</dbReference>
<dbReference type="PROSITE" id="PS50109">
    <property type="entry name" value="HIS_KIN"/>
    <property type="match status" value="1"/>
</dbReference>